<dbReference type="Gene3D" id="1.25.40.20">
    <property type="entry name" value="Ankyrin repeat-containing domain"/>
    <property type="match status" value="1"/>
</dbReference>
<dbReference type="InterPro" id="IPR002110">
    <property type="entry name" value="Ankyrin_rpt"/>
</dbReference>
<keyword evidence="3" id="KW-1185">Reference proteome</keyword>
<feature type="region of interest" description="Disordered" evidence="1">
    <location>
        <begin position="170"/>
        <end position="197"/>
    </location>
</feature>
<evidence type="ECO:0000313" key="3">
    <source>
        <dbReference type="Proteomes" id="UP000440578"/>
    </source>
</evidence>
<dbReference type="Pfam" id="PF00023">
    <property type="entry name" value="Ank"/>
    <property type="match status" value="1"/>
</dbReference>
<feature type="region of interest" description="Disordered" evidence="1">
    <location>
        <begin position="20"/>
        <end position="48"/>
    </location>
</feature>
<dbReference type="OrthoDB" id="496981at2759"/>
<protein>
    <submittedName>
        <fullName evidence="2">Uncharacterized protein</fullName>
    </submittedName>
</protein>
<dbReference type="SUPFAM" id="SSF48403">
    <property type="entry name" value="Ankyrin repeat"/>
    <property type="match status" value="1"/>
</dbReference>
<feature type="compositionally biased region" description="Low complexity" evidence="1">
    <location>
        <begin position="170"/>
        <end position="191"/>
    </location>
</feature>
<proteinExistence type="predicted"/>
<feature type="region of interest" description="Disordered" evidence="1">
    <location>
        <begin position="212"/>
        <end position="232"/>
    </location>
</feature>
<dbReference type="EMBL" id="VIIS01000954">
    <property type="protein sequence ID" value="KAF0303325.1"/>
    <property type="molecule type" value="Genomic_DNA"/>
</dbReference>
<name>A0A6A4W9U9_AMPAM</name>
<gene>
    <name evidence="2" type="ORF">FJT64_024686</name>
</gene>
<dbReference type="Proteomes" id="UP000440578">
    <property type="component" value="Unassembled WGS sequence"/>
</dbReference>
<reference evidence="2 3" key="1">
    <citation type="submission" date="2019-07" db="EMBL/GenBank/DDBJ databases">
        <title>Draft genome assembly of a fouling barnacle, Amphibalanus amphitrite (Darwin, 1854): The first reference genome for Thecostraca.</title>
        <authorList>
            <person name="Kim W."/>
        </authorList>
    </citation>
    <scope>NUCLEOTIDE SEQUENCE [LARGE SCALE GENOMIC DNA]</scope>
    <source>
        <strain evidence="2">SNU_AA5</strain>
        <tissue evidence="2">Soma without cirri and trophi</tissue>
    </source>
</reference>
<feature type="region of interest" description="Disordered" evidence="1">
    <location>
        <begin position="266"/>
        <end position="313"/>
    </location>
</feature>
<evidence type="ECO:0000313" key="2">
    <source>
        <dbReference type="EMBL" id="KAF0303325.1"/>
    </source>
</evidence>
<accession>A0A6A4W9U9</accession>
<feature type="compositionally biased region" description="Basic and acidic residues" evidence="1">
    <location>
        <begin position="269"/>
        <end position="281"/>
    </location>
</feature>
<sequence>MAYRAVGALDLWMEPVSGAAAASPTQQAGPPPSPATSPRPLLLGGAGEGARQLAEQLQAGLRPLLDPRRQLSAPPALETPYARDECVHVFRVRSMRTGRTRSLVAWLRHTRNVHHNLMLAVRCNDPSRVRLLLAMGADPSRPDTVTGRTALQLAETIGSAEAAAVLREAPGPAGPAEAAPGPAEAAPGPVEGAPPRPVDAYRSWWHALVGDSREPAEPGRPAAAQPRRPIRHTSNLAQARELLHSARRRRMAREVGSVLDQLQGLSLTRRAEQPPERRPDVSRALGRLSLTSGGGEDNCSLAAPSPGGAGGLG</sequence>
<dbReference type="InterPro" id="IPR036770">
    <property type="entry name" value="Ankyrin_rpt-contain_sf"/>
</dbReference>
<dbReference type="AlphaFoldDB" id="A0A6A4W9U9"/>
<organism evidence="2 3">
    <name type="scientific">Amphibalanus amphitrite</name>
    <name type="common">Striped barnacle</name>
    <name type="synonym">Balanus amphitrite</name>
    <dbReference type="NCBI Taxonomy" id="1232801"/>
    <lineage>
        <taxon>Eukaryota</taxon>
        <taxon>Metazoa</taxon>
        <taxon>Ecdysozoa</taxon>
        <taxon>Arthropoda</taxon>
        <taxon>Crustacea</taxon>
        <taxon>Multicrustacea</taxon>
        <taxon>Cirripedia</taxon>
        <taxon>Thoracica</taxon>
        <taxon>Thoracicalcarea</taxon>
        <taxon>Balanomorpha</taxon>
        <taxon>Balanoidea</taxon>
        <taxon>Balanidae</taxon>
        <taxon>Amphibalaninae</taxon>
        <taxon>Amphibalanus</taxon>
    </lineage>
</organism>
<evidence type="ECO:0000256" key="1">
    <source>
        <dbReference type="SAM" id="MobiDB-lite"/>
    </source>
</evidence>
<comment type="caution">
    <text evidence="2">The sequence shown here is derived from an EMBL/GenBank/DDBJ whole genome shotgun (WGS) entry which is preliminary data.</text>
</comment>